<organism evidence="2 3">
    <name type="scientific">Ranatra chinensis</name>
    <dbReference type="NCBI Taxonomy" id="642074"/>
    <lineage>
        <taxon>Eukaryota</taxon>
        <taxon>Metazoa</taxon>
        <taxon>Ecdysozoa</taxon>
        <taxon>Arthropoda</taxon>
        <taxon>Hexapoda</taxon>
        <taxon>Insecta</taxon>
        <taxon>Pterygota</taxon>
        <taxon>Neoptera</taxon>
        <taxon>Paraneoptera</taxon>
        <taxon>Hemiptera</taxon>
        <taxon>Heteroptera</taxon>
        <taxon>Panheteroptera</taxon>
        <taxon>Nepomorpha</taxon>
        <taxon>Nepidae</taxon>
        <taxon>Ranatrinae</taxon>
        <taxon>Ranatra</taxon>
    </lineage>
</organism>
<keyword evidence="3" id="KW-1185">Reference proteome</keyword>
<sequence length="143" mass="15753">MIKLANDLPSGNLSPEGQSGDLYGDRSKAPPALRRRPLERATGDQPSPEDIAYLFRVRLNPCVRTLRWILAGLSVGMAKKPTIVLQRLLEDRKGPRHIYNSDGAGTSFIKGYQVLNKMLVLGEKCMNICQATGKQYPSVDLTG</sequence>
<dbReference type="AlphaFoldDB" id="A0ABD0YZA3"/>
<name>A0ABD0YZA3_9HEMI</name>
<accession>A0ABD0YZA3</accession>
<proteinExistence type="predicted"/>
<reference evidence="2 3" key="1">
    <citation type="submission" date="2024-07" db="EMBL/GenBank/DDBJ databases">
        <title>Chromosome-level genome assembly of the water stick insect Ranatra chinensis (Heteroptera: Nepidae).</title>
        <authorList>
            <person name="Liu X."/>
        </authorList>
    </citation>
    <scope>NUCLEOTIDE SEQUENCE [LARGE SCALE GENOMIC DNA]</scope>
    <source>
        <strain evidence="2">Cailab_2021Rc</strain>
        <tissue evidence="2">Muscle</tissue>
    </source>
</reference>
<dbReference type="EMBL" id="JBFDAA010000006">
    <property type="protein sequence ID" value="KAL1131992.1"/>
    <property type="molecule type" value="Genomic_DNA"/>
</dbReference>
<protein>
    <submittedName>
        <fullName evidence="2">Uncharacterized protein</fullName>
    </submittedName>
</protein>
<comment type="caution">
    <text evidence="2">The sequence shown here is derived from an EMBL/GenBank/DDBJ whole genome shotgun (WGS) entry which is preliminary data.</text>
</comment>
<feature type="region of interest" description="Disordered" evidence="1">
    <location>
        <begin position="1"/>
        <end position="47"/>
    </location>
</feature>
<evidence type="ECO:0000313" key="2">
    <source>
        <dbReference type="EMBL" id="KAL1131992.1"/>
    </source>
</evidence>
<gene>
    <name evidence="2" type="ORF">AAG570_011602</name>
</gene>
<evidence type="ECO:0000256" key="1">
    <source>
        <dbReference type="SAM" id="MobiDB-lite"/>
    </source>
</evidence>
<dbReference type="Proteomes" id="UP001558652">
    <property type="component" value="Unassembled WGS sequence"/>
</dbReference>
<evidence type="ECO:0000313" key="3">
    <source>
        <dbReference type="Proteomes" id="UP001558652"/>
    </source>
</evidence>